<feature type="compositionally biased region" description="Basic and acidic residues" evidence="3">
    <location>
        <begin position="523"/>
        <end position="540"/>
    </location>
</feature>
<dbReference type="Gene3D" id="2.60.40.2700">
    <property type="match status" value="1"/>
</dbReference>
<evidence type="ECO:0000256" key="2">
    <source>
        <dbReference type="ARBA" id="ARBA00022525"/>
    </source>
</evidence>
<feature type="compositionally biased region" description="Polar residues" evidence="3">
    <location>
        <begin position="469"/>
        <end position="480"/>
    </location>
</feature>
<accession>A0ABV2EG87</accession>
<evidence type="ECO:0000313" key="4">
    <source>
        <dbReference type="EMBL" id="MET3525797.1"/>
    </source>
</evidence>
<gene>
    <name evidence="4" type="ORF">ABID41_000892</name>
</gene>
<dbReference type="PANTHER" id="PTHR38340">
    <property type="entry name" value="S-LAYER PROTEIN"/>
    <property type="match status" value="1"/>
</dbReference>
<dbReference type="Proteomes" id="UP001549110">
    <property type="component" value="Unassembled WGS sequence"/>
</dbReference>
<dbReference type="Gene3D" id="2.150.10.10">
    <property type="entry name" value="Serralysin-like metalloprotease, C-terminal"/>
    <property type="match status" value="2"/>
</dbReference>
<sequence length="705" mass="71591">MTAPTITGLDAISLIEGHAAINIGQDLSFSGGADFTGGFLRFEVSDPNSGDQLKLTSAGDVNAAGAISVDAAGFVYLGDGSGREAIGTVDAVENGQNGAALKINIGVSTGAIGNTGFEGGTDGWTIVTQRVILGETEIGGHVTPTDLTIPPNAGDDAGPATLTYNFELSTSDHTEGSSSLRLYNLGNTGAGFDVVHGPYAVSDTFEANAGEVFRFDWRAAAGGDAYDAYGYLLNVDTGETVTVLDATGVDDTGETAWTSAAVEVPETGDWAFVFVAGTYDFSGGQAVGGSLFIDNIRTLTPSSVDDAILQTIASQVTFQNTSNEAVDTRTIGVSVADGEGDQETASADLDITNTPNEPSQPRLAGSPRLGDTLSLASPVSDPDGLDPAGVTYQWQQRQSDGSWADIDGATGATYVLTADDVGHSVRLVAQYTDNGGDDETVTSYATSLVRDPAAPRPPPAPTEIDEHANTATGTIGSDSISGLEGDDTLSGGGADDFINGDQQNDIVQGNQGSDTLHGGQGDDIVRGGQDDDRVLGDKGNDQVFGDLGRDVVNGGDGDDVLWGGQGASPDTGDAGDTVSGEAGADFLNGNGGDDALDGGVGNDTVHGGQGADLIYGGEGDDIVLGDFGNDTVSGGAGADEFQMHGGGRDVIVDFSLAQGDRIFLDAGASHTVSQQGADTVIDWSEGQVVLIGVQLSSLTGDWLVA</sequence>
<feature type="region of interest" description="Disordered" evidence="3">
    <location>
        <begin position="347"/>
        <end position="372"/>
    </location>
</feature>
<dbReference type="Pfam" id="PF00353">
    <property type="entry name" value="HemolysinCabind"/>
    <property type="match status" value="4"/>
</dbReference>
<keyword evidence="5" id="KW-1185">Reference proteome</keyword>
<evidence type="ECO:0000256" key="1">
    <source>
        <dbReference type="ARBA" id="ARBA00004613"/>
    </source>
</evidence>
<dbReference type="InterPro" id="IPR050557">
    <property type="entry name" value="RTX_toxin/Mannuronan_C5-epim"/>
</dbReference>
<dbReference type="InterPro" id="IPR018511">
    <property type="entry name" value="Hemolysin-typ_Ca-bd_CS"/>
</dbReference>
<dbReference type="PROSITE" id="PS00330">
    <property type="entry name" value="HEMOLYSIN_CALCIUM"/>
    <property type="match status" value="1"/>
</dbReference>
<organism evidence="4 5">
    <name type="scientific">Phenylobacterium koreense</name>
    <dbReference type="NCBI Taxonomy" id="266125"/>
    <lineage>
        <taxon>Bacteria</taxon>
        <taxon>Pseudomonadati</taxon>
        <taxon>Pseudomonadota</taxon>
        <taxon>Alphaproteobacteria</taxon>
        <taxon>Caulobacterales</taxon>
        <taxon>Caulobacteraceae</taxon>
        <taxon>Phenylobacterium</taxon>
    </lineage>
</organism>
<feature type="region of interest" description="Disordered" evidence="3">
    <location>
        <begin position="564"/>
        <end position="603"/>
    </location>
</feature>
<dbReference type="SUPFAM" id="SSF51120">
    <property type="entry name" value="beta-Roll"/>
    <property type="match status" value="2"/>
</dbReference>
<comment type="caution">
    <text evidence="4">The sequence shown here is derived from an EMBL/GenBank/DDBJ whole genome shotgun (WGS) entry which is preliminary data.</text>
</comment>
<dbReference type="PRINTS" id="PR00313">
    <property type="entry name" value="CABNDNGRPT"/>
</dbReference>
<dbReference type="RefSeq" id="WP_331932212.1">
    <property type="nucleotide sequence ID" value="NZ_JBEPLU010000001.1"/>
</dbReference>
<evidence type="ECO:0000313" key="5">
    <source>
        <dbReference type="Proteomes" id="UP001549110"/>
    </source>
</evidence>
<reference evidence="4 5" key="1">
    <citation type="submission" date="2024-06" db="EMBL/GenBank/DDBJ databases">
        <title>Genomic Encyclopedia of Type Strains, Phase IV (KMG-IV): sequencing the most valuable type-strain genomes for metagenomic binning, comparative biology and taxonomic classification.</title>
        <authorList>
            <person name="Goeker M."/>
        </authorList>
    </citation>
    <scope>NUCLEOTIDE SEQUENCE [LARGE SCALE GENOMIC DNA]</scope>
    <source>
        <strain evidence="4 5">DSM 17809</strain>
    </source>
</reference>
<feature type="region of interest" description="Disordered" evidence="3">
    <location>
        <begin position="450"/>
        <end position="548"/>
    </location>
</feature>
<keyword evidence="2" id="KW-0964">Secreted</keyword>
<dbReference type="PANTHER" id="PTHR38340:SF1">
    <property type="entry name" value="S-LAYER PROTEIN"/>
    <property type="match status" value="1"/>
</dbReference>
<dbReference type="InterPro" id="IPR011049">
    <property type="entry name" value="Serralysin-like_metalloprot_C"/>
</dbReference>
<dbReference type="EMBL" id="JBEPLU010000001">
    <property type="protein sequence ID" value="MET3525797.1"/>
    <property type="molecule type" value="Genomic_DNA"/>
</dbReference>
<proteinExistence type="predicted"/>
<name>A0ABV2EG87_9CAUL</name>
<feature type="compositionally biased region" description="Polar residues" evidence="3">
    <location>
        <begin position="500"/>
        <end position="514"/>
    </location>
</feature>
<comment type="subcellular location">
    <subcellularLocation>
        <location evidence="1">Secreted</location>
    </subcellularLocation>
</comment>
<protein>
    <submittedName>
        <fullName evidence="4">Ca2+-binding RTX toxin-like protein</fullName>
    </submittedName>
</protein>
<dbReference type="InterPro" id="IPR001343">
    <property type="entry name" value="Hemolysn_Ca-bd"/>
</dbReference>
<evidence type="ECO:0000256" key="3">
    <source>
        <dbReference type="SAM" id="MobiDB-lite"/>
    </source>
</evidence>